<dbReference type="PROSITE" id="PS51167">
    <property type="entry name" value="CHORISMATE_MUT_1"/>
    <property type="match status" value="1"/>
</dbReference>
<dbReference type="RefSeq" id="WP_075864823.1">
    <property type="nucleotide sequence ID" value="NZ_BDJL01000011.1"/>
</dbReference>
<proteinExistence type="predicted"/>
<dbReference type="Pfam" id="PF07736">
    <property type="entry name" value="CM_1"/>
    <property type="match status" value="1"/>
</dbReference>
<dbReference type="AlphaFoldDB" id="A0A1L8D0G9"/>
<dbReference type="GO" id="GO:0009073">
    <property type="term" value="P:aromatic amino acid family biosynthetic process"/>
    <property type="evidence" value="ECO:0007669"/>
    <property type="project" value="UniProtKB-UniRule"/>
</dbReference>
<dbReference type="Proteomes" id="UP000187338">
    <property type="component" value="Unassembled WGS sequence"/>
</dbReference>
<gene>
    <name evidence="4" type="ORF">ciss_05600</name>
</gene>
<dbReference type="NCBIfam" id="TIGR01796">
    <property type="entry name" value="CM_mono_aroH"/>
    <property type="match status" value="1"/>
</dbReference>
<evidence type="ECO:0000313" key="5">
    <source>
        <dbReference type="Proteomes" id="UP000187338"/>
    </source>
</evidence>
<keyword evidence="3" id="KW-0413">Isomerase</keyword>
<dbReference type="UniPathway" id="UPA00120">
    <property type="reaction ID" value="UER00203"/>
</dbReference>
<dbReference type="OrthoDB" id="9802232at2"/>
<dbReference type="PANTHER" id="PTHR21164:SF0">
    <property type="entry name" value="CHORISMATE MUTASE AROH"/>
    <property type="match status" value="1"/>
</dbReference>
<sequence length="117" mass="13048">MLKGIRGAITIERDRPEEVAKATRELLETIFKENNLTVNNVVAALFTQTRDIVSAYPAKTAREFGLNEIPLMSAQEPDVIGGMPRVIRVLLFVDLGADENVKHVYLKEAAKLREDLA</sequence>
<dbReference type="CDD" id="cd02185">
    <property type="entry name" value="AroH"/>
    <property type="match status" value="1"/>
</dbReference>
<dbReference type="EMBL" id="BDJL01000011">
    <property type="protein sequence ID" value="GAV24627.1"/>
    <property type="molecule type" value="Genomic_DNA"/>
</dbReference>
<feature type="binding site" evidence="2">
    <location>
        <position position="88"/>
    </location>
    <ligand>
        <name>prephenate</name>
        <dbReference type="ChEBI" id="CHEBI:29934"/>
    </ligand>
</feature>
<keyword evidence="5" id="KW-1185">Reference proteome</keyword>
<dbReference type="PANTHER" id="PTHR21164">
    <property type="entry name" value="CHORISMATE MUTASE"/>
    <property type="match status" value="1"/>
</dbReference>
<organism evidence="4 5">
    <name type="scientific">Carboxydothermus islandicus</name>
    <dbReference type="NCBI Taxonomy" id="661089"/>
    <lineage>
        <taxon>Bacteria</taxon>
        <taxon>Bacillati</taxon>
        <taxon>Bacillota</taxon>
        <taxon>Clostridia</taxon>
        <taxon>Thermoanaerobacterales</taxon>
        <taxon>Thermoanaerobacteraceae</taxon>
        <taxon>Carboxydothermus</taxon>
    </lineage>
</organism>
<dbReference type="GO" id="GO:0046417">
    <property type="term" value="P:chorismate metabolic process"/>
    <property type="evidence" value="ECO:0007669"/>
    <property type="project" value="TreeGrafter"/>
</dbReference>
<dbReference type="GO" id="GO:0008652">
    <property type="term" value="P:amino acid biosynthetic process"/>
    <property type="evidence" value="ECO:0007669"/>
    <property type="project" value="UniProtKB-UniRule"/>
</dbReference>
<comment type="catalytic activity">
    <reaction evidence="3">
        <text>chorismate = prephenate</text>
        <dbReference type="Rhea" id="RHEA:13897"/>
        <dbReference type="ChEBI" id="CHEBI:29748"/>
        <dbReference type="ChEBI" id="CHEBI:29934"/>
        <dbReference type="EC" id="5.4.99.5"/>
    </reaction>
</comment>
<dbReference type="GO" id="GO:0004106">
    <property type="term" value="F:chorismate mutase activity"/>
    <property type="evidence" value="ECO:0007669"/>
    <property type="project" value="UniProtKB-UniRule"/>
</dbReference>
<feature type="binding site" evidence="2">
    <location>
        <position position="6"/>
    </location>
    <ligand>
        <name>prephenate</name>
        <dbReference type="ChEBI" id="CHEBI:29934"/>
    </ligand>
</feature>
<feature type="binding site" evidence="2">
    <location>
        <position position="105"/>
    </location>
    <ligand>
        <name>prephenate</name>
        <dbReference type="ChEBI" id="CHEBI:29934"/>
    </ligand>
</feature>
<keyword evidence="2 3" id="KW-0057">Aromatic amino acid biosynthesis</keyword>
<comment type="caution">
    <text evidence="4">The sequence shown here is derived from an EMBL/GenBank/DDBJ whole genome shotgun (WGS) entry which is preliminary data.</text>
</comment>
<dbReference type="InterPro" id="IPR008243">
    <property type="entry name" value="Chorismate_mutase_AroH"/>
</dbReference>
<accession>A0A1L8D0G9</accession>
<dbReference type="Gene3D" id="3.30.1330.40">
    <property type="entry name" value="RutC-like"/>
    <property type="match status" value="1"/>
</dbReference>
<evidence type="ECO:0000313" key="4">
    <source>
        <dbReference type="EMBL" id="GAV24627.1"/>
    </source>
</evidence>
<dbReference type="EC" id="5.4.99.5" evidence="1 3"/>
<dbReference type="InterPro" id="IPR035959">
    <property type="entry name" value="RutC-like_sf"/>
</dbReference>
<dbReference type="SUPFAM" id="SSF55298">
    <property type="entry name" value="YjgF-like"/>
    <property type="match status" value="1"/>
</dbReference>
<evidence type="ECO:0000256" key="2">
    <source>
        <dbReference type="PIRSR" id="PIRSR005965-1"/>
    </source>
</evidence>
<dbReference type="PIRSF" id="PIRSF005965">
    <property type="entry name" value="Chor_mut_AroH"/>
    <property type="match status" value="1"/>
</dbReference>
<reference evidence="5" key="1">
    <citation type="submission" date="2016-12" db="EMBL/GenBank/DDBJ databases">
        <title>Draft Genome Sequences od Carboxydothermus pertinax and islandicus, Hydrogenogenic Carboxydotrophic Bacteria.</title>
        <authorList>
            <person name="Fukuyama Y."/>
            <person name="Ohmae K."/>
            <person name="Yoneda Y."/>
            <person name="Yoshida T."/>
            <person name="Sako Y."/>
        </authorList>
    </citation>
    <scope>NUCLEOTIDE SEQUENCE [LARGE SCALE GENOMIC DNA]</scope>
    <source>
        <strain evidence="5">SET</strain>
    </source>
</reference>
<keyword evidence="2 3" id="KW-0028">Amino-acid biosynthesis</keyword>
<evidence type="ECO:0000256" key="3">
    <source>
        <dbReference type="PROSITE-ProRule" id="PRU00514"/>
    </source>
</evidence>
<protein>
    <recommendedName>
        <fullName evidence="1 3">chorismate mutase</fullName>
        <ecNumber evidence="1 3">5.4.99.5</ecNumber>
    </recommendedName>
</protein>
<evidence type="ECO:0000256" key="1">
    <source>
        <dbReference type="NCBIfam" id="TIGR01796"/>
    </source>
</evidence>
<dbReference type="STRING" id="661089.ciss_05600"/>
<name>A0A1L8D0G9_9THEO</name>